<dbReference type="PANTHER" id="PTHR34714:SF2">
    <property type="entry name" value="EGF-LIKE DOMAIN-CONTAINING PROTEIN"/>
    <property type="match status" value="1"/>
</dbReference>
<keyword evidence="2" id="KW-1185">Reference proteome</keyword>
<reference evidence="1" key="1">
    <citation type="submission" date="2016-12" db="EMBL/GenBank/DDBJ databases">
        <title>The genomes of Aspergillus section Nigri reveals drivers in fungal speciation.</title>
        <authorList>
            <consortium name="DOE Joint Genome Institute"/>
            <person name="Vesth T.C."/>
            <person name="Nybo J."/>
            <person name="Theobald S."/>
            <person name="Brandl J."/>
            <person name="Frisvad J.C."/>
            <person name="Nielsen K.F."/>
            <person name="Lyhne E.K."/>
            <person name="Kogle M.E."/>
            <person name="Kuo A."/>
            <person name="Riley R."/>
            <person name="Clum A."/>
            <person name="Nolan M."/>
            <person name="Lipzen A."/>
            <person name="Salamov A."/>
            <person name="Henrissat B."/>
            <person name="Wiebenga A."/>
            <person name="De Vries R.P."/>
            <person name="Grigoriev I.V."/>
            <person name="Mortensen U.H."/>
            <person name="Andersen M.R."/>
            <person name="Baker S.E."/>
        </authorList>
    </citation>
    <scope>NUCLEOTIDE SEQUENCE [LARGE SCALE GENOMIC DNA]</scope>
    <source>
        <strain evidence="1">CBS 115656</strain>
    </source>
</reference>
<accession>A0A318YJW1</accession>
<dbReference type="EMBL" id="KZ821508">
    <property type="protein sequence ID" value="PYH28588.1"/>
    <property type="molecule type" value="Genomic_DNA"/>
</dbReference>
<dbReference type="AlphaFoldDB" id="A0A318YJW1"/>
<evidence type="ECO:0000313" key="1">
    <source>
        <dbReference type="EMBL" id="PYH28588.1"/>
    </source>
</evidence>
<protein>
    <submittedName>
        <fullName evidence="1">Uncharacterized protein</fullName>
    </submittedName>
</protein>
<sequence>MRIASPAYSNNGSHIHLEGLEAFLQGVIPRAEATSNGIAQANIDISTSGVYADIQDGQIFHFTSLPRQVRLIYEIDESGDIGDTLVHAISPTTEHAEPTLFTQWTIQLLNPDDLAFTKLSRLQLHWKGSARFVGKLSAPSGGST</sequence>
<dbReference type="OrthoDB" id="3509531at2759"/>
<dbReference type="Proteomes" id="UP000247647">
    <property type="component" value="Unassembled WGS sequence"/>
</dbReference>
<dbReference type="RefSeq" id="XP_025474066.1">
    <property type="nucleotide sequence ID" value="XM_025627585.1"/>
</dbReference>
<proteinExistence type="predicted"/>
<dbReference type="PANTHER" id="PTHR34714">
    <property type="entry name" value="EGF-LIKE DOMAIN-CONTAINING PROTEIN"/>
    <property type="match status" value="1"/>
</dbReference>
<dbReference type="GeneID" id="37130041"/>
<name>A0A318YJW1_ASPNB</name>
<organism evidence="1 2">
    <name type="scientific">Aspergillus neoniger (strain CBS 115656)</name>
    <dbReference type="NCBI Taxonomy" id="1448310"/>
    <lineage>
        <taxon>Eukaryota</taxon>
        <taxon>Fungi</taxon>
        <taxon>Dikarya</taxon>
        <taxon>Ascomycota</taxon>
        <taxon>Pezizomycotina</taxon>
        <taxon>Eurotiomycetes</taxon>
        <taxon>Eurotiomycetidae</taxon>
        <taxon>Eurotiales</taxon>
        <taxon>Aspergillaceae</taxon>
        <taxon>Aspergillus</taxon>
        <taxon>Aspergillus subgen. Circumdati</taxon>
    </lineage>
</organism>
<evidence type="ECO:0000313" key="2">
    <source>
        <dbReference type="Proteomes" id="UP000247647"/>
    </source>
</evidence>
<gene>
    <name evidence="1" type="ORF">BO87DRAFT_431369</name>
</gene>